<proteinExistence type="predicted"/>
<keyword evidence="1" id="KW-0732">Signal</keyword>
<evidence type="ECO:0000313" key="3">
    <source>
        <dbReference type="EMBL" id="GAA4799666.1"/>
    </source>
</evidence>
<gene>
    <name evidence="3" type="ORF">GCM10023330_01330</name>
</gene>
<feature type="domain" description="DUF4174" evidence="2">
    <location>
        <begin position="29"/>
        <end position="142"/>
    </location>
</feature>
<evidence type="ECO:0000259" key="2">
    <source>
        <dbReference type="Pfam" id="PF13778"/>
    </source>
</evidence>
<reference evidence="4" key="1">
    <citation type="journal article" date="2019" name="Int. J. Syst. Evol. Microbiol.">
        <title>The Global Catalogue of Microorganisms (GCM) 10K type strain sequencing project: providing services to taxonomists for standard genome sequencing and annotation.</title>
        <authorList>
            <consortium name="The Broad Institute Genomics Platform"/>
            <consortium name="The Broad Institute Genome Sequencing Center for Infectious Disease"/>
            <person name="Wu L."/>
            <person name="Ma J."/>
        </authorList>
    </citation>
    <scope>NUCLEOTIDE SEQUENCE [LARGE SCALE GENOMIC DNA]</scope>
    <source>
        <strain evidence="4">JCM 18325</strain>
    </source>
</reference>
<organism evidence="3 4">
    <name type="scientific">Litoribaculum gwangyangense</name>
    <dbReference type="NCBI Taxonomy" id="1130722"/>
    <lineage>
        <taxon>Bacteria</taxon>
        <taxon>Pseudomonadati</taxon>
        <taxon>Bacteroidota</taxon>
        <taxon>Flavobacteriia</taxon>
        <taxon>Flavobacteriales</taxon>
        <taxon>Flavobacteriaceae</taxon>
        <taxon>Litoribaculum</taxon>
    </lineage>
</organism>
<dbReference type="Pfam" id="PF13778">
    <property type="entry name" value="DUF4174"/>
    <property type="match status" value="1"/>
</dbReference>
<protein>
    <recommendedName>
        <fullName evidence="2">DUF4174 domain-containing protein</fullName>
    </recommendedName>
</protein>
<dbReference type="RefSeq" id="WP_345275009.1">
    <property type="nucleotide sequence ID" value="NZ_BAABJW010000001.1"/>
</dbReference>
<dbReference type="InterPro" id="IPR025232">
    <property type="entry name" value="DUF4174"/>
</dbReference>
<comment type="caution">
    <text evidence="3">The sequence shown here is derived from an EMBL/GenBank/DDBJ whole genome shotgun (WGS) entry which is preliminary data.</text>
</comment>
<evidence type="ECO:0000256" key="1">
    <source>
        <dbReference type="ARBA" id="ARBA00022729"/>
    </source>
</evidence>
<dbReference type="Proteomes" id="UP001501433">
    <property type="component" value="Unassembled WGS sequence"/>
</dbReference>
<keyword evidence="4" id="KW-1185">Reference proteome</keyword>
<evidence type="ECO:0000313" key="4">
    <source>
        <dbReference type="Proteomes" id="UP001501433"/>
    </source>
</evidence>
<accession>A0ABP9BS01</accession>
<sequence>MLSRIKRIKIIALILLALKTGIMMSQEITDHRWKNRVLLVFTQDINAPNFKKQIDELKKNEKGLKNRKLIIYQIAKDSFRTGFTNLKWEKTPNSFVNFKDKNSTFSIVLIGLDGGIKLKQKRFLSCIDLFNIIDVMPMRQQEIMDNTKSK</sequence>
<name>A0ABP9BS01_9FLAO</name>
<dbReference type="EMBL" id="BAABJW010000001">
    <property type="protein sequence ID" value="GAA4799666.1"/>
    <property type="molecule type" value="Genomic_DNA"/>
</dbReference>